<comment type="caution">
    <text evidence="1">The sequence shown here is derived from an EMBL/GenBank/DDBJ whole genome shotgun (WGS) entry which is preliminary data.</text>
</comment>
<reference evidence="1 2" key="1">
    <citation type="journal article" date="2018" name="IMA Fungus">
        <title>IMA Genome-F 10: Nine draft genome sequences of Claviceps purpurea s.lat., including C. arundinis, C. humidiphila, and C. cf. spartinae, pseudomolecules for the pitch canker pathogen Fusarium circinatum, draft genome of Davidsoniella eucalypti, Grosmannia galeiformis, Quambalaria eucalypti, and Teratosphaeria destructans.</title>
        <authorList>
            <person name="Wingfield B.D."/>
            <person name="Liu M."/>
            <person name="Nguyen H.D."/>
            <person name="Lane F.A."/>
            <person name="Morgan S.W."/>
            <person name="De Vos L."/>
            <person name="Wilken P.M."/>
            <person name="Duong T.A."/>
            <person name="Aylward J."/>
            <person name="Coetzee M.P."/>
            <person name="Dadej K."/>
            <person name="De Beer Z.W."/>
            <person name="Findlay W."/>
            <person name="Havenga M."/>
            <person name="Kolarik M."/>
            <person name="Menzies J.G."/>
            <person name="Naidoo K."/>
            <person name="Pochopski O."/>
            <person name="Shoukouhi P."/>
            <person name="Santana Q.C."/>
            <person name="Seifert K.A."/>
            <person name="Soal N."/>
            <person name="Steenkamp E.T."/>
            <person name="Tatham C.T."/>
            <person name="van der Nest M.A."/>
            <person name="Wingfield M.J."/>
        </authorList>
    </citation>
    <scope>NUCLEOTIDE SEQUENCE [LARGE SCALE GENOMIC DNA]</scope>
    <source>
        <strain evidence="1">CMW44962</strain>
    </source>
</reference>
<name>A0A9W7SLX3_9PEZI</name>
<reference evidence="1 2" key="2">
    <citation type="journal article" date="2021" name="Curr. Genet.">
        <title>Genetic response to nitrogen starvation in the aggressive Eucalyptus foliar pathogen Teratosphaeria destructans.</title>
        <authorList>
            <person name="Havenga M."/>
            <person name="Wingfield B.D."/>
            <person name="Wingfield M.J."/>
            <person name="Dreyer L.L."/>
            <person name="Roets F."/>
            <person name="Aylward J."/>
        </authorList>
    </citation>
    <scope>NUCLEOTIDE SEQUENCE [LARGE SCALE GENOMIC DNA]</scope>
    <source>
        <strain evidence="1">CMW44962</strain>
    </source>
</reference>
<sequence>MQSYHFARIHLLHHQPLVSTAAPCPSTPRSTHHASPGSSLAPCLASYASILQQSRAHAKEIVAIGLGRSDEGTRIHSVQPLWTAGLVLGGSAEDDEVWVETEGYRKSVVEQLRGIERDMGWASEYRVRSLLELWGLPPDWAGVEV</sequence>
<protein>
    <submittedName>
        <fullName evidence="1">Fungal specific transcription factor domain</fullName>
    </submittedName>
</protein>
<evidence type="ECO:0000313" key="2">
    <source>
        <dbReference type="Proteomes" id="UP001138500"/>
    </source>
</evidence>
<gene>
    <name evidence="1" type="ORF">Tdes44962_MAKER00716</name>
</gene>
<proteinExistence type="predicted"/>
<accession>A0A9W7SLX3</accession>
<evidence type="ECO:0000313" key="1">
    <source>
        <dbReference type="EMBL" id="KAH9822888.1"/>
    </source>
</evidence>
<dbReference type="OrthoDB" id="5418899at2759"/>
<keyword evidence="2" id="KW-1185">Reference proteome</keyword>
<dbReference type="AlphaFoldDB" id="A0A9W7SLX3"/>
<dbReference type="Proteomes" id="UP001138500">
    <property type="component" value="Unassembled WGS sequence"/>
</dbReference>
<organism evidence="1 2">
    <name type="scientific">Teratosphaeria destructans</name>
    <dbReference type="NCBI Taxonomy" id="418781"/>
    <lineage>
        <taxon>Eukaryota</taxon>
        <taxon>Fungi</taxon>
        <taxon>Dikarya</taxon>
        <taxon>Ascomycota</taxon>
        <taxon>Pezizomycotina</taxon>
        <taxon>Dothideomycetes</taxon>
        <taxon>Dothideomycetidae</taxon>
        <taxon>Mycosphaerellales</taxon>
        <taxon>Teratosphaeriaceae</taxon>
        <taxon>Teratosphaeria</taxon>
    </lineage>
</organism>
<dbReference type="EMBL" id="RIBY02002200">
    <property type="protein sequence ID" value="KAH9822888.1"/>
    <property type="molecule type" value="Genomic_DNA"/>
</dbReference>